<dbReference type="GO" id="GO:0016226">
    <property type="term" value="P:iron-sulfur cluster assembly"/>
    <property type="evidence" value="ECO:0007669"/>
    <property type="project" value="TreeGrafter"/>
</dbReference>
<name>A0A8S1PHS1_9CILI</name>
<dbReference type="PROSITE" id="PS50082">
    <property type="entry name" value="WD_REPEATS_2"/>
    <property type="match status" value="1"/>
</dbReference>
<proteinExistence type="predicted"/>
<dbReference type="PANTHER" id="PTHR19920">
    <property type="entry name" value="WD40 PROTEIN CIAO1"/>
    <property type="match status" value="1"/>
</dbReference>
<dbReference type="Pfam" id="PF00400">
    <property type="entry name" value="WD40"/>
    <property type="match status" value="2"/>
</dbReference>
<dbReference type="OrthoDB" id="27911at2759"/>
<dbReference type="AlphaFoldDB" id="A0A8S1PHS1"/>
<evidence type="ECO:0000313" key="2">
    <source>
        <dbReference type="EMBL" id="CAD8102832.1"/>
    </source>
</evidence>
<accession>A0A8S1PHS1</accession>
<reference evidence="2" key="1">
    <citation type="submission" date="2021-01" db="EMBL/GenBank/DDBJ databases">
        <authorList>
            <consortium name="Genoscope - CEA"/>
            <person name="William W."/>
        </authorList>
    </citation>
    <scope>NUCLEOTIDE SEQUENCE</scope>
</reference>
<dbReference type="SMART" id="SM00320">
    <property type="entry name" value="WD40"/>
    <property type="match status" value="4"/>
</dbReference>
<feature type="repeat" description="WD" evidence="1">
    <location>
        <begin position="107"/>
        <end position="140"/>
    </location>
</feature>
<keyword evidence="3" id="KW-1185">Reference proteome</keyword>
<comment type="caution">
    <text evidence="2">The sequence shown here is derived from an EMBL/GenBank/DDBJ whole genome shotgun (WGS) entry which is preliminary data.</text>
</comment>
<evidence type="ECO:0008006" key="4">
    <source>
        <dbReference type="Google" id="ProtNLM"/>
    </source>
</evidence>
<protein>
    <recommendedName>
        <fullName evidence="4">WD40-repeat-containing domain</fullName>
    </recommendedName>
</protein>
<dbReference type="PANTHER" id="PTHR19920:SF0">
    <property type="entry name" value="CYTOSOLIC IRON-SULFUR PROTEIN ASSEMBLY PROTEIN CIAO1-RELATED"/>
    <property type="match status" value="1"/>
</dbReference>
<dbReference type="Proteomes" id="UP000692954">
    <property type="component" value="Unassembled WGS sequence"/>
</dbReference>
<keyword evidence="1" id="KW-0853">WD repeat</keyword>
<dbReference type="PROSITE" id="PS50294">
    <property type="entry name" value="WD_REPEATS_REGION"/>
    <property type="match status" value="1"/>
</dbReference>
<dbReference type="EMBL" id="CAJJDN010000078">
    <property type="protein sequence ID" value="CAD8102832.1"/>
    <property type="molecule type" value="Genomic_DNA"/>
</dbReference>
<evidence type="ECO:0000313" key="3">
    <source>
        <dbReference type="Proteomes" id="UP000692954"/>
    </source>
</evidence>
<evidence type="ECO:0000256" key="1">
    <source>
        <dbReference type="PROSITE-ProRule" id="PRU00221"/>
    </source>
</evidence>
<dbReference type="InterPro" id="IPR001680">
    <property type="entry name" value="WD40_rpt"/>
</dbReference>
<dbReference type="GO" id="GO:0097361">
    <property type="term" value="C:cytosolic [4Fe-4S] assembly targeting complex"/>
    <property type="evidence" value="ECO:0007669"/>
    <property type="project" value="TreeGrafter"/>
</dbReference>
<organism evidence="2 3">
    <name type="scientific">Paramecium sonneborni</name>
    <dbReference type="NCBI Taxonomy" id="65129"/>
    <lineage>
        <taxon>Eukaryota</taxon>
        <taxon>Sar</taxon>
        <taxon>Alveolata</taxon>
        <taxon>Ciliophora</taxon>
        <taxon>Intramacronucleata</taxon>
        <taxon>Oligohymenophorea</taxon>
        <taxon>Peniculida</taxon>
        <taxon>Parameciidae</taxon>
        <taxon>Paramecium</taxon>
    </lineage>
</organism>
<sequence length="343" mass="40400">MIDPQSEPLFSQKYKLQYSIKQKDYSRALAINKANSMLIVGQENKIAIYQFKQGEIKEIGKVRKHLNSINTLIFINQQNKFISGCCNSKIYLWSNFQCSQQKFIQELKGHFECINCLILNEPFDDLIISGSDDQTIKFWQQSQMNSWVCIQTIKEHFTSVNTLAINPERNLIISCGEDFQILVIEYLNLQNTWYVKQKIHVDQESYRINFINNNLFVFQPKCGPTLYVYENINNGLISEFIKTKEISVHGEYQICRPFFPSIVNRKKNVFINKNGYCLNIISLSQDKQETEEFRLKQVIHFGNQTYGRIFGTLSDDGEYLLIWDYQSKEIQVWIYNQTENEQE</sequence>
<gene>
    <name evidence="2" type="ORF">PSON_ATCC_30995.1.T0780222</name>
</gene>